<accession>A0A842HXK2</accession>
<dbReference type="GO" id="GO:0016853">
    <property type="term" value="F:isomerase activity"/>
    <property type="evidence" value="ECO:0007669"/>
    <property type="project" value="UniProtKB-KW"/>
</dbReference>
<evidence type="ECO:0000313" key="4">
    <source>
        <dbReference type="Proteomes" id="UP000564378"/>
    </source>
</evidence>
<organism evidence="3 4">
    <name type="scientific">Parasphingopyxis marina</name>
    <dbReference type="NCBI Taxonomy" id="2761622"/>
    <lineage>
        <taxon>Bacteria</taxon>
        <taxon>Pseudomonadati</taxon>
        <taxon>Pseudomonadota</taxon>
        <taxon>Alphaproteobacteria</taxon>
        <taxon>Sphingomonadales</taxon>
        <taxon>Sphingomonadaceae</taxon>
        <taxon>Parasphingopyxis</taxon>
    </lineage>
</organism>
<proteinExistence type="inferred from homology"/>
<evidence type="ECO:0000256" key="2">
    <source>
        <dbReference type="RuleBase" id="RU003707"/>
    </source>
</evidence>
<name>A0A842HXK2_9SPHN</name>
<dbReference type="InterPro" id="IPR018376">
    <property type="entry name" value="Enoyl-CoA_hyd/isom_CS"/>
</dbReference>
<dbReference type="RefSeq" id="WP_185800273.1">
    <property type="nucleotide sequence ID" value="NZ_JACJVJ010000001.1"/>
</dbReference>
<dbReference type="SUPFAM" id="SSF52096">
    <property type="entry name" value="ClpP/crotonase"/>
    <property type="match status" value="1"/>
</dbReference>
<dbReference type="InterPro" id="IPR029045">
    <property type="entry name" value="ClpP/crotonase-like_dom_sf"/>
</dbReference>
<reference evidence="3 4" key="1">
    <citation type="submission" date="2020-08" db="EMBL/GenBank/DDBJ databases">
        <title>Draft genome sequence of Parasphingopyxis sp. GrpM-11.</title>
        <authorList>
            <person name="Oh J."/>
            <person name="Roh D.-H."/>
        </authorList>
    </citation>
    <scope>NUCLEOTIDE SEQUENCE [LARGE SCALE GENOMIC DNA]</scope>
    <source>
        <strain evidence="3 4">GrpM-11</strain>
    </source>
</reference>
<evidence type="ECO:0000313" key="3">
    <source>
        <dbReference type="EMBL" id="MBC2777039.1"/>
    </source>
</evidence>
<comment type="similarity">
    <text evidence="1 2">Belongs to the enoyl-CoA hydratase/isomerase family.</text>
</comment>
<dbReference type="Gene3D" id="3.90.226.10">
    <property type="entry name" value="2-enoyl-CoA Hydratase, Chain A, domain 1"/>
    <property type="match status" value="1"/>
</dbReference>
<dbReference type="EMBL" id="JACJVJ010000001">
    <property type="protein sequence ID" value="MBC2777039.1"/>
    <property type="molecule type" value="Genomic_DNA"/>
</dbReference>
<dbReference type="PANTHER" id="PTHR43459">
    <property type="entry name" value="ENOYL-COA HYDRATASE"/>
    <property type="match status" value="1"/>
</dbReference>
<dbReference type="Proteomes" id="UP000564378">
    <property type="component" value="Unassembled WGS sequence"/>
</dbReference>
<evidence type="ECO:0000256" key="1">
    <source>
        <dbReference type="ARBA" id="ARBA00005254"/>
    </source>
</evidence>
<dbReference type="AlphaFoldDB" id="A0A842HXK2"/>
<keyword evidence="4" id="KW-1185">Reference proteome</keyword>
<dbReference type="PROSITE" id="PS00166">
    <property type="entry name" value="ENOYL_COA_HYDRATASE"/>
    <property type="match status" value="1"/>
</dbReference>
<dbReference type="InterPro" id="IPR001753">
    <property type="entry name" value="Enoyl-CoA_hydra/iso"/>
</dbReference>
<sequence length="262" mass="28200">MSDAKPVRLERSGAVASLILDRPERRNPINAEAHALLREALDSIADDPGVRALVLTGAGGYFCSGQDLAERYGMLAEGEVDLEASLRENYNPLIRRLLALPFPVIAAVEGIAAGAGLGLLLAADIVLAGRSTRFQLPFSRVGLGPDSGLSWTLARQVGANRAMALLLTGERFDAEQAERWGVVWRVMDDGDSAGEAEALAARLAKGPRLALAETRRRVHEAASFDIEEALDGEAAMQGKLGLHPDYRTAVNAFMEKREPEFE</sequence>
<keyword evidence="3" id="KW-0413">Isomerase</keyword>
<dbReference type="Gene3D" id="1.10.12.10">
    <property type="entry name" value="Lyase 2-enoyl-coa Hydratase, Chain A, domain 2"/>
    <property type="match status" value="1"/>
</dbReference>
<dbReference type="InterPro" id="IPR014748">
    <property type="entry name" value="Enoyl-CoA_hydra_C"/>
</dbReference>
<gene>
    <name evidence="3" type="ORF">H6P80_05325</name>
</gene>
<dbReference type="PANTHER" id="PTHR43459:SF1">
    <property type="entry name" value="EG:BACN32G11.4 PROTEIN"/>
    <property type="match status" value="1"/>
</dbReference>
<dbReference type="Pfam" id="PF00378">
    <property type="entry name" value="ECH_1"/>
    <property type="match status" value="1"/>
</dbReference>
<dbReference type="CDD" id="cd06558">
    <property type="entry name" value="crotonase-like"/>
    <property type="match status" value="1"/>
</dbReference>
<protein>
    <submittedName>
        <fullName evidence="3">Enoyl-CoA hydratase/isomerase family protein</fullName>
    </submittedName>
</protein>
<comment type="caution">
    <text evidence="3">The sequence shown here is derived from an EMBL/GenBank/DDBJ whole genome shotgun (WGS) entry which is preliminary data.</text>
</comment>